<dbReference type="Gene3D" id="2.60.120.740">
    <property type="match status" value="2"/>
</dbReference>
<dbReference type="PROSITE" id="PS50228">
    <property type="entry name" value="SUEL_LECTIN"/>
    <property type="match status" value="1"/>
</dbReference>
<organism evidence="4 5">
    <name type="scientific">Maylandia zebra</name>
    <name type="common">zebra mbuna</name>
    <dbReference type="NCBI Taxonomy" id="106582"/>
    <lineage>
        <taxon>Eukaryota</taxon>
        <taxon>Metazoa</taxon>
        <taxon>Chordata</taxon>
        <taxon>Craniata</taxon>
        <taxon>Vertebrata</taxon>
        <taxon>Euteleostomi</taxon>
        <taxon>Actinopterygii</taxon>
        <taxon>Neopterygii</taxon>
        <taxon>Teleostei</taxon>
        <taxon>Neoteleostei</taxon>
        <taxon>Acanthomorphata</taxon>
        <taxon>Ovalentaria</taxon>
        <taxon>Cichlomorphae</taxon>
        <taxon>Cichliformes</taxon>
        <taxon>Cichlidae</taxon>
        <taxon>African cichlids</taxon>
        <taxon>Pseudocrenilabrinae</taxon>
        <taxon>Haplochromini</taxon>
        <taxon>Maylandia</taxon>
        <taxon>Maylandia zebra complex</taxon>
    </lineage>
</organism>
<protein>
    <recommendedName>
        <fullName evidence="3">SUEL-type lectin domain-containing protein</fullName>
    </recommendedName>
</protein>
<dbReference type="Proteomes" id="UP000265160">
    <property type="component" value="LG20"/>
</dbReference>
<proteinExistence type="predicted"/>
<accession>A0A3P9DNW9</accession>
<dbReference type="InterPro" id="IPR000922">
    <property type="entry name" value="Lectin_gal-bd_dom"/>
</dbReference>
<reference evidence="4 5" key="1">
    <citation type="journal article" date="2014" name="Nature">
        <title>The genomic substrate for adaptive radiation in African cichlid fish.</title>
        <authorList>
            <person name="Brawand D."/>
            <person name="Wagner C.E."/>
            <person name="Li Y.I."/>
            <person name="Malinsky M."/>
            <person name="Keller I."/>
            <person name="Fan S."/>
            <person name="Simakov O."/>
            <person name="Ng A.Y."/>
            <person name="Lim Z.W."/>
            <person name="Bezault E."/>
            <person name="Turner-Maier J."/>
            <person name="Johnson J."/>
            <person name="Alcazar R."/>
            <person name="Noh H.J."/>
            <person name="Russell P."/>
            <person name="Aken B."/>
            <person name="Alfoldi J."/>
            <person name="Amemiya C."/>
            <person name="Azzouzi N."/>
            <person name="Baroiller J.F."/>
            <person name="Barloy-Hubler F."/>
            <person name="Berlin A."/>
            <person name="Bloomquist R."/>
            <person name="Carleton K.L."/>
            <person name="Conte M.A."/>
            <person name="D'Cotta H."/>
            <person name="Eshel O."/>
            <person name="Gaffney L."/>
            <person name="Galibert F."/>
            <person name="Gante H.F."/>
            <person name="Gnerre S."/>
            <person name="Greuter L."/>
            <person name="Guyon R."/>
            <person name="Haddad N.S."/>
            <person name="Haerty W."/>
            <person name="Harris R.M."/>
            <person name="Hofmann H.A."/>
            <person name="Hourlier T."/>
            <person name="Hulata G."/>
            <person name="Jaffe D.B."/>
            <person name="Lara M."/>
            <person name="Lee A.P."/>
            <person name="MacCallum I."/>
            <person name="Mwaiko S."/>
            <person name="Nikaido M."/>
            <person name="Nishihara H."/>
            <person name="Ozouf-Costaz C."/>
            <person name="Penman D.J."/>
            <person name="Przybylski D."/>
            <person name="Rakotomanga M."/>
            <person name="Renn S.C.P."/>
            <person name="Ribeiro F.J."/>
            <person name="Ron M."/>
            <person name="Salzburger W."/>
            <person name="Sanchez-Pulido L."/>
            <person name="Santos M.E."/>
            <person name="Searle S."/>
            <person name="Sharpe T."/>
            <person name="Swofford R."/>
            <person name="Tan F.J."/>
            <person name="Williams L."/>
            <person name="Young S."/>
            <person name="Yin S."/>
            <person name="Okada N."/>
            <person name="Kocher T.D."/>
            <person name="Miska E.A."/>
            <person name="Lander E.S."/>
            <person name="Venkatesh B."/>
            <person name="Fernald R.D."/>
            <person name="Meyer A."/>
            <person name="Ponting C.P."/>
            <person name="Streelman J.T."/>
            <person name="Lindblad-Toh K."/>
            <person name="Seehausen O."/>
            <person name="Di Palma F."/>
        </authorList>
    </citation>
    <scope>NUCLEOTIDE SEQUENCE</scope>
</reference>
<dbReference type="InterPro" id="IPR043159">
    <property type="entry name" value="Lectin_gal-bd_sf"/>
</dbReference>
<keyword evidence="1" id="KW-0430">Lectin</keyword>
<keyword evidence="2" id="KW-0677">Repeat</keyword>
<name>A0A3P9DNW9_9CICH</name>
<dbReference type="PANTHER" id="PTHR46780">
    <property type="entry name" value="PROTEIN EVA-1"/>
    <property type="match status" value="1"/>
</dbReference>
<dbReference type="GeneTree" id="ENSGT00940000154285"/>
<evidence type="ECO:0000313" key="4">
    <source>
        <dbReference type="Ensembl" id="ENSMZEP00005035978.1"/>
    </source>
</evidence>
<evidence type="ECO:0000256" key="1">
    <source>
        <dbReference type="ARBA" id="ARBA00022734"/>
    </source>
</evidence>
<evidence type="ECO:0000313" key="5">
    <source>
        <dbReference type="Proteomes" id="UP000265160"/>
    </source>
</evidence>
<feature type="domain" description="SUEL-type lectin" evidence="3">
    <location>
        <begin position="157"/>
        <end position="237"/>
    </location>
</feature>
<reference evidence="4" key="2">
    <citation type="submission" date="2025-08" db="UniProtKB">
        <authorList>
            <consortium name="Ensembl"/>
        </authorList>
    </citation>
    <scope>IDENTIFICATION</scope>
</reference>
<dbReference type="AlphaFoldDB" id="A0A3P9DNW9"/>
<dbReference type="GO" id="GO:0030246">
    <property type="term" value="F:carbohydrate binding"/>
    <property type="evidence" value="ECO:0007669"/>
    <property type="project" value="UniProtKB-KW"/>
</dbReference>
<evidence type="ECO:0000259" key="3">
    <source>
        <dbReference type="PROSITE" id="PS50228"/>
    </source>
</evidence>
<dbReference type="Ensembl" id="ENSMZET00005037244.1">
    <property type="protein sequence ID" value="ENSMZEP00005035978.1"/>
    <property type="gene ID" value="ENSMZEG00005026850.1"/>
</dbReference>
<reference evidence="4" key="3">
    <citation type="submission" date="2025-09" db="UniProtKB">
        <authorList>
            <consortium name="Ensembl"/>
        </authorList>
    </citation>
    <scope>IDENTIFICATION</scope>
</reference>
<sequence length="239" mass="27519">METPSEKTFYFARHCQKKQQERKFFGLHPNILNKGDLKHSFYVFVRLSIHVKKISPWLQFDSMNSSSGERQVIVVSWANYGRRDKTTCPDGRSDSELQNVKCSWSASMEYFTKMCNWQNSCTSNITYDPGVCKYLETTYDCFPRNESVKPFDSMNSSSDEGQVIVVSWAYYGRRDTTTCSDGRPVSQIQNVNCFWPGSMDYVTTSCNGKNSCTVEAKSSEDPCYGIYKYLEVFYTCKGK</sequence>
<evidence type="ECO:0000256" key="2">
    <source>
        <dbReference type="ARBA" id="ARBA00022737"/>
    </source>
</evidence>
<dbReference type="Pfam" id="PF02140">
    <property type="entry name" value="SUEL_Lectin"/>
    <property type="match status" value="2"/>
</dbReference>
<keyword evidence="5" id="KW-1185">Reference proteome</keyword>